<dbReference type="RefSeq" id="WP_025070982.1">
    <property type="nucleotide sequence ID" value="NZ_FUXK01000014.1"/>
</dbReference>
<evidence type="ECO:0000259" key="1">
    <source>
        <dbReference type="PROSITE" id="PS50828"/>
    </source>
</evidence>
<dbReference type="InterPro" id="IPR036781">
    <property type="entry name" value="Smr_assoc-like_sf"/>
</dbReference>
<dbReference type="InterPro" id="IPR036063">
    <property type="entry name" value="Smr_dom_sf"/>
</dbReference>
<dbReference type="PROSITE" id="PS50828">
    <property type="entry name" value="SMR"/>
    <property type="match status" value="1"/>
</dbReference>
<dbReference type="STRING" id="28136.SAMN02745202_01430"/>
<gene>
    <name evidence="2" type="ORF">SAMN02745202_01430</name>
</gene>
<proteinExistence type="predicted"/>
<accession>A0A1T4PGH5</accession>
<protein>
    <submittedName>
        <fullName evidence="2">Smr domain-containing protein</fullName>
    </submittedName>
</protein>
<dbReference type="Pfam" id="PF09640">
    <property type="entry name" value="DUF2027"/>
    <property type="match status" value="1"/>
</dbReference>
<dbReference type="Pfam" id="PF01713">
    <property type="entry name" value="Smr"/>
    <property type="match status" value="1"/>
</dbReference>
<dbReference type="InterPro" id="IPR018598">
    <property type="entry name" value="DUF2027"/>
</dbReference>
<dbReference type="Gene3D" id="3.30.1370.110">
    <property type="match status" value="1"/>
</dbReference>
<sequence length="387" mass="43363">MKKGDTVRFLNETGGGKITGFSGKDIVLVEDQDGFEIPFRINEVVVIDSNDHSLAKMAALNINQAAMDKEENAIHNGQRSIKAMLNAEQNEPAFDGTDGNESFDTPDDTREVTFQAPVEERKGGNRLTAYVAFVPSDSTLPADTTFDIYLVNDCNYFLQLSYMTGENDSWTLAFQGELAPNTMELVATLTYADLAELNRLAVQGIAYKREKSFLLKPTLSVCIKLDATKCYKQSTFRDSDFFDTPAWLHAIVVDDEPVKALQVDTGHLVKAMQTKRQDDRHVTAGRAATVPRSNDPLVVDLHIDALLDNIQGMTSKDILDYQLQVFKDTLETNRKHRGQKIVFIHGKGEGVLRRALIHALNYQYKKFTYQDASFREYGYGATQVTIH</sequence>
<organism evidence="2 3">
    <name type="scientific">Segatella oulorum</name>
    <dbReference type="NCBI Taxonomy" id="28136"/>
    <lineage>
        <taxon>Bacteria</taxon>
        <taxon>Pseudomonadati</taxon>
        <taxon>Bacteroidota</taxon>
        <taxon>Bacteroidia</taxon>
        <taxon>Bacteroidales</taxon>
        <taxon>Prevotellaceae</taxon>
        <taxon>Segatella</taxon>
    </lineage>
</organism>
<evidence type="ECO:0000313" key="3">
    <source>
        <dbReference type="Proteomes" id="UP000190065"/>
    </source>
</evidence>
<dbReference type="Gene3D" id="2.60.40.1600">
    <property type="entry name" value="Smr-associated-like"/>
    <property type="match status" value="1"/>
</dbReference>
<dbReference type="eggNOG" id="COG1193">
    <property type="taxonomic scope" value="Bacteria"/>
</dbReference>
<name>A0A1T4PGH5_9BACT</name>
<dbReference type="AlphaFoldDB" id="A0A1T4PGH5"/>
<dbReference type="Proteomes" id="UP000190065">
    <property type="component" value="Unassembled WGS sequence"/>
</dbReference>
<evidence type="ECO:0000313" key="2">
    <source>
        <dbReference type="EMBL" id="SJZ90336.1"/>
    </source>
</evidence>
<reference evidence="2 3" key="1">
    <citation type="submission" date="2017-02" db="EMBL/GenBank/DDBJ databases">
        <authorList>
            <person name="Peterson S.W."/>
        </authorList>
    </citation>
    <scope>NUCLEOTIDE SEQUENCE [LARGE SCALE GENOMIC DNA]</scope>
    <source>
        <strain evidence="2 3">ATCC 43324</strain>
    </source>
</reference>
<dbReference type="EMBL" id="FUXK01000014">
    <property type="protein sequence ID" value="SJZ90336.1"/>
    <property type="molecule type" value="Genomic_DNA"/>
</dbReference>
<feature type="domain" description="Smr" evidence="1">
    <location>
        <begin position="323"/>
        <end position="387"/>
    </location>
</feature>
<dbReference type="InterPro" id="IPR002625">
    <property type="entry name" value="Smr_dom"/>
</dbReference>
<dbReference type="SUPFAM" id="SSF158949">
    <property type="entry name" value="Smr-associated domain-like"/>
    <property type="match status" value="1"/>
</dbReference>